<dbReference type="InterPro" id="IPR004852">
    <property type="entry name" value="Di-haem_cyt_c_peroxidsae"/>
</dbReference>
<dbReference type="Gene3D" id="1.10.760.10">
    <property type="entry name" value="Cytochrome c-like domain"/>
    <property type="match status" value="2"/>
</dbReference>
<feature type="domain" description="Cytochrome c" evidence="11">
    <location>
        <begin position="66"/>
        <end position="174"/>
    </location>
</feature>
<evidence type="ECO:0000256" key="8">
    <source>
        <dbReference type="PIRSR" id="PIRSR000294-1"/>
    </source>
</evidence>
<dbReference type="GO" id="GO:0020037">
    <property type="term" value="F:heme binding"/>
    <property type="evidence" value="ECO:0007669"/>
    <property type="project" value="InterPro"/>
</dbReference>
<dbReference type="GO" id="GO:0004130">
    <property type="term" value="F:cytochrome-c peroxidase activity"/>
    <property type="evidence" value="ECO:0007669"/>
    <property type="project" value="UniProtKB-EC"/>
</dbReference>
<dbReference type="InterPro" id="IPR036909">
    <property type="entry name" value="Cyt_c-like_dom_sf"/>
</dbReference>
<sequence length="360" mass="38973">MGFVKTSIVSFFRLAAGLAFVCAALTGSLLASTAMGQDNLLDVARSLFSPIPKRAADLDGNPATLEKLELGKMLYFEPRLSQAHNISCNTCHQIGRAGGDGRSTSIGHNWQRGGRNAPTVFNAVFNVAQFWDGRAADLTEQAGGPISNPTEMGTTPWHAVEELKGIPGYVEAFGKAFPDEIDPLRYDNIARAIAVFEATLITPDAPFDRYLEGNENALTTEQKEGLRLFIDKGCSSCHNGINLGGRMYAPFGVVEKPGWEFLPPDDKGRVEVTRKVDDDYVFKVPTLRNVALTAPYFHSGQAWDLEQAVAVMGTTQLGTQLSPEEVDKITAFLQALTGDQPKVTYPTLPPSVATTPRPAP</sequence>
<keyword evidence="13" id="KW-1185">Reference proteome</keyword>
<comment type="cofactor">
    <cofactor evidence="8">
        <name>heme</name>
        <dbReference type="ChEBI" id="CHEBI:30413"/>
    </cofactor>
    <text evidence="8">Binds 2 heme groups.</text>
</comment>
<feature type="binding site" description="covalent" evidence="8">
    <location>
        <position position="91"/>
    </location>
    <ligand>
        <name>heme c</name>
        <dbReference type="ChEBI" id="CHEBI:61717"/>
        <label>1</label>
    </ligand>
</feature>
<dbReference type="InterPro" id="IPR051395">
    <property type="entry name" value="Cytochrome_c_Peroxidase/MauG"/>
</dbReference>
<dbReference type="Pfam" id="PF00034">
    <property type="entry name" value="Cytochrom_C"/>
    <property type="match status" value="1"/>
</dbReference>
<evidence type="ECO:0000259" key="11">
    <source>
        <dbReference type="PROSITE" id="PS51007"/>
    </source>
</evidence>
<reference evidence="13" key="1">
    <citation type="submission" date="2014-08" db="EMBL/GenBank/DDBJ databases">
        <authorList>
            <person name="Moulin L."/>
        </authorList>
    </citation>
    <scope>NUCLEOTIDE SEQUENCE [LARGE SCALE GENOMIC DNA]</scope>
</reference>
<evidence type="ECO:0000256" key="4">
    <source>
        <dbReference type="ARBA" id="ARBA00022729"/>
    </source>
</evidence>
<accession>A0A090E1W7</accession>
<dbReference type="PROSITE" id="PS51007">
    <property type="entry name" value="CYTC"/>
    <property type="match status" value="2"/>
</dbReference>
<protein>
    <submittedName>
        <fullName evidence="12">Cytochrome c551 peroxidase</fullName>
        <ecNumber evidence="12">1.11.1.5</ecNumber>
    </submittedName>
</protein>
<feature type="binding site" description="axial binding residue" evidence="9">
    <location>
        <position position="312"/>
    </location>
    <ligand>
        <name>heme c</name>
        <dbReference type="ChEBI" id="CHEBI:61717"/>
        <label>2</label>
    </ligand>
    <ligandPart>
        <name>Fe</name>
        <dbReference type="ChEBI" id="CHEBI:18248"/>
    </ligandPart>
</feature>
<dbReference type="FunFam" id="1.10.760.10:FF:000020">
    <property type="entry name" value="Cytochrome c peroxidase"/>
    <property type="match status" value="1"/>
</dbReference>
<feature type="binding site" description="covalent" evidence="8">
    <location>
        <position position="234"/>
    </location>
    <ligand>
        <name>heme c</name>
        <dbReference type="ChEBI" id="CHEBI:61717"/>
        <label>2</label>
    </ligand>
</feature>
<dbReference type="GO" id="GO:0009055">
    <property type="term" value="F:electron transfer activity"/>
    <property type="evidence" value="ECO:0007669"/>
    <property type="project" value="InterPro"/>
</dbReference>
<keyword evidence="5" id="KW-0574">Periplasm</keyword>
<dbReference type="AlphaFoldDB" id="A0A090E1W7"/>
<comment type="subcellular location">
    <subcellularLocation>
        <location evidence="1">Periplasm</location>
    </subcellularLocation>
</comment>
<dbReference type="SUPFAM" id="SSF46626">
    <property type="entry name" value="Cytochrome c"/>
    <property type="match status" value="2"/>
</dbReference>
<dbReference type="PANTHER" id="PTHR30600:SF7">
    <property type="entry name" value="CYTOCHROME C PEROXIDASE-RELATED"/>
    <property type="match status" value="1"/>
</dbReference>
<keyword evidence="4 10" id="KW-0732">Signal</keyword>
<evidence type="ECO:0000313" key="12">
    <source>
        <dbReference type="EMBL" id="CDX20788.1"/>
    </source>
</evidence>
<dbReference type="EC" id="1.11.1.5" evidence="12"/>
<dbReference type="STRING" id="69974.MPLDJ20_220082"/>
<evidence type="ECO:0000256" key="7">
    <source>
        <dbReference type="ARBA" id="ARBA00023004"/>
    </source>
</evidence>
<feature type="binding site" description="covalent" evidence="8">
    <location>
        <position position="88"/>
    </location>
    <ligand>
        <name>heme c</name>
        <dbReference type="ChEBI" id="CHEBI:61717"/>
        <label>1</label>
    </ligand>
</feature>
<evidence type="ECO:0000256" key="3">
    <source>
        <dbReference type="ARBA" id="ARBA00022723"/>
    </source>
</evidence>
<keyword evidence="3 9" id="KW-0479">Metal-binding</keyword>
<dbReference type="PANTHER" id="PTHR30600">
    <property type="entry name" value="CYTOCHROME C PEROXIDASE-RELATED"/>
    <property type="match status" value="1"/>
</dbReference>
<dbReference type="PIRSF" id="PIRSF000294">
    <property type="entry name" value="Cytochrome-c_peroxidase"/>
    <property type="match status" value="1"/>
</dbReference>
<feature type="domain" description="Cytochrome c" evidence="11">
    <location>
        <begin position="220"/>
        <end position="337"/>
    </location>
</feature>
<dbReference type="InterPro" id="IPR009056">
    <property type="entry name" value="Cyt_c-like_dom"/>
</dbReference>
<evidence type="ECO:0000256" key="2">
    <source>
        <dbReference type="ARBA" id="ARBA00022617"/>
    </source>
</evidence>
<dbReference type="InterPro" id="IPR026259">
    <property type="entry name" value="MauG/Cytc_peroxidase"/>
</dbReference>
<feature type="binding site" description="covalent" evidence="8">
    <location>
        <position position="237"/>
    </location>
    <ligand>
        <name>heme c</name>
        <dbReference type="ChEBI" id="CHEBI:61717"/>
        <label>2</label>
    </ligand>
</feature>
<dbReference type="GO" id="GO:0046872">
    <property type="term" value="F:metal ion binding"/>
    <property type="evidence" value="ECO:0007669"/>
    <property type="project" value="UniProtKB-KW"/>
</dbReference>
<feature type="binding site" description="axial binding residue" evidence="9">
    <location>
        <position position="238"/>
    </location>
    <ligand>
        <name>heme c</name>
        <dbReference type="ChEBI" id="CHEBI:61717"/>
        <label>2</label>
    </ligand>
    <ligandPart>
        <name>Fe</name>
        <dbReference type="ChEBI" id="CHEBI:18248"/>
    </ligandPart>
</feature>
<keyword evidence="7 9" id="KW-0408">Iron</keyword>
<comment type="PTM">
    <text evidence="8">Binds 2 heme groups per subunit.</text>
</comment>
<dbReference type="EMBL" id="CCMZ01000028">
    <property type="protein sequence ID" value="CDX20788.1"/>
    <property type="molecule type" value="Genomic_DNA"/>
</dbReference>
<name>A0A090E1W7_MESPL</name>
<proteinExistence type="predicted"/>
<evidence type="ECO:0000256" key="6">
    <source>
        <dbReference type="ARBA" id="ARBA00023002"/>
    </source>
</evidence>
<keyword evidence="2 8" id="KW-0349">Heme</keyword>
<dbReference type="GO" id="GO:0042597">
    <property type="term" value="C:periplasmic space"/>
    <property type="evidence" value="ECO:0007669"/>
    <property type="project" value="UniProtKB-SubCell"/>
</dbReference>
<gene>
    <name evidence="12" type="primary">ccpA</name>
    <name evidence="12" type="ORF">MPL3356_340022</name>
</gene>
<evidence type="ECO:0000256" key="1">
    <source>
        <dbReference type="ARBA" id="ARBA00004418"/>
    </source>
</evidence>
<feature type="chain" id="PRO_5001854720" evidence="10">
    <location>
        <begin position="37"/>
        <end position="360"/>
    </location>
</feature>
<evidence type="ECO:0000313" key="13">
    <source>
        <dbReference type="Proteomes" id="UP000045285"/>
    </source>
</evidence>
<organism evidence="12 13">
    <name type="scientific">Mesorhizobium plurifarium</name>
    <dbReference type="NCBI Taxonomy" id="69974"/>
    <lineage>
        <taxon>Bacteria</taxon>
        <taxon>Pseudomonadati</taxon>
        <taxon>Pseudomonadota</taxon>
        <taxon>Alphaproteobacteria</taxon>
        <taxon>Hyphomicrobiales</taxon>
        <taxon>Phyllobacteriaceae</taxon>
        <taxon>Mesorhizobium</taxon>
    </lineage>
</organism>
<keyword evidence="12" id="KW-0575">Peroxidase</keyword>
<evidence type="ECO:0000256" key="5">
    <source>
        <dbReference type="ARBA" id="ARBA00022764"/>
    </source>
</evidence>
<keyword evidence="6 12" id="KW-0560">Oxidoreductase</keyword>
<feature type="signal peptide" evidence="10">
    <location>
        <begin position="1"/>
        <end position="36"/>
    </location>
</feature>
<evidence type="ECO:0000256" key="10">
    <source>
        <dbReference type="SAM" id="SignalP"/>
    </source>
</evidence>
<dbReference type="Pfam" id="PF03150">
    <property type="entry name" value="CCP_MauG"/>
    <property type="match status" value="1"/>
</dbReference>
<evidence type="ECO:0000256" key="9">
    <source>
        <dbReference type="PIRSR" id="PIRSR000294-2"/>
    </source>
</evidence>
<dbReference type="Proteomes" id="UP000045285">
    <property type="component" value="Unassembled WGS sequence"/>
</dbReference>
<feature type="binding site" description="axial binding residue" evidence="9">
    <location>
        <position position="108"/>
    </location>
    <ligand>
        <name>heme c</name>
        <dbReference type="ChEBI" id="CHEBI:61717"/>
        <label>1</label>
    </ligand>
    <ligandPart>
        <name>Fe</name>
        <dbReference type="ChEBI" id="CHEBI:18248"/>
    </ligandPart>
</feature>
<feature type="binding site" description="axial binding residue" evidence="9">
    <location>
        <position position="92"/>
    </location>
    <ligand>
        <name>heme c</name>
        <dbReference type="ChEBI" id="CHEBI:61717"/>
        <label>1</label>
    </ligand>
    <ligandPart>
        <name>Fe</name>
        <dbReference type="ChEBI" id="CHEBI:18248"/>
    </ligandPart>
</feature>